<comment type="similarity">
    <text evidence="5">Belongs to the class-II pyridoxal-phosphate-dependent aminotransferase family. MalY/PatB cystathionine beta-lyase subfamily.</text>
</comment>
<dbReference type="PANTHER" id="PTHR43525">
    <property type="entry name" value="PROTEIN MALY"/>
    <property type="match status" value="1"/>
</dbReference>
<dbReference type="Gene3D" id="3.90.1150.10">
    <property type="entry name" value="Aspartate Aminotransferase, domain 1"/>
    <property type="match status" value="1"/>
</dbReference>
<comment type="caution">
    <text evidence="7">The sequence shown here is derived from an EMBL/GenBank/DDBJ whole genome shotgun (WGS) entry which is preliminary data.</text>
</comment>
<keyword evidence="8" id="KW-1185">Reference proteome</keyword>
<evidence type="ECO:0000256" key="2">
    <source>
        <dbReference type="ARBA" id="ARBA00012224"/>
    </source>
</evidence>
<dbReference type="InterPro" id="IPR015424">
    <property type="entry name" value="PyrdxlP-dep_Trfase"/>
</dbReference>
<gene>
    <name evidence="7" type="ORF">GCM10011611_57720</name>
</gene>
<dbReference type="Gene3D" id="3.40.640.10">
    <property type="entry name" value="Type I PLP-dependent aspartate aminotransferase-like (Major domain)"/>
    <property type="match status" value="1"/>
</dbReference>
<accession>A0A8J2Z082</accession>
<dbReference type="GO" id="GO:0047804">
    <property type="term" value="F:cysteine-S-conjugate beta-lyase activity"/>
    <property type="evidence" value="ECO:0007669"/>
    <property type="project" value="UniProtKB-EC"/>
</dbReference>
<keyword evidence="4" id="KW-0456">Lyase</keyword>
<evidence type="ECO:0000256" key="5">
    <source>
        <dbReference type="ARBA" id="ARBA00037974"/>
    </source>
</evidence>
<name>A0A8J2Z082_9PROT</name>
<evidence type="ECO:0000256" key="1">
    <source>
        <dbReference type="ARBA" id="ARBA00001933"/>
    </source>
</evidence>
<evidence type="ECO:0000313" key="8">
    <source>
        <dbReference type="Proteomes" id="UP000646365"/>
    </source>
</evidence>
<evidence type="ECO:0000256" key="4">
    <source>
        <dbReference type="ARBA" id="ARBA00023239"/>
    </source>
</evidence>
<dbReference type="Pfam" id="PF00155">
    <property type="entry name" value="Aminotran_1_2"/>
    <property type="match status" value="1"/>
</dbReference>
<reference evidence="7" key="2">
    <citation type="submission" date="2020-09" db="EMBL/GenBank/DDBJ databases">
        <authorList>
            <person name="Sun Q."/>
            <person name="Zhou Y."/>
        </authorList>
    </citation>
    <scope>NUCLEOTIDE SEQUENCE</scope>
    <source>
        <strain evidence="7">CGMCC 1.15725</strain>
    </source>
</reference>
<dbReference type="InterPro" id="IPR027619">
    <property type="entry name" value="C-S_lyase_PatB-like"/>
</dbReference>
<dbReference type="NCBIfam" id="TIGR04350">
    <property type="entry name" value="C_S_lyase_PatB"/>
    <property type="match status" value="1"/>
</dbReference>
<feature type="domain" description="Aminotransferase class I/classII large" evidence="6">
    <location>
        <begin position="46"/>
        <end position="388"/>
    </location>
</feature>
<dbReference type="PANTHER" id="PTHR43525:SF1">
    <property type="entry name" value="PROTEIN MALY"/>
    <property type="match status" value="1"/>
</dbReference>
<dbReference type="InterPro" id="IPR015421">
    <property type="entry name" value="PyrdxlP-dep_Trfase_major"/>
</dbReference>
<sequence>MVHDFDRKIDRRTTNALAIEGYQAYLFGADAPSEVREDLVSMWVADMQFAAPPSAIEAMAARLEHPIFGYTMNFDDALFNAFGAWCARRYDWVIRREEMELSLGVIPALFDLIDCACAPDEKVLTLTPAYGYFRRAADHHGREFVTSKLLRDGVDVRVDFADFEAKARDPKVRLFFLCHPHNPTGRIWGEDELRRMGEICLANDVLIVSDEIHCDLLRSGLRHVPIAKLFPGAKGIVTCMAASKTFNLAGMMMATIIIPDPDLRAIWRKRHYPLVSPMGLAAATGAYRGGGEWLDQLRLYLDENFSLLSRVLAERLPRARFRIPGATYLAWVDLSAYFPAEINLTRLFLDEAGVILEGGEMFIENGEGMVRLNLACPRAELKVALDRICTAVASKYTGSPEEPTDEPLAPLRLDRSVLDMA</sequence>
<dbReference type="EC" id="4.4.1.13" evidence="2"/>
<keyword evidence="3" id="KW-0663">Pyridoxal phosphate</keyword>
<dbReference type="InterPro" id="IPR004839">
    <property type="entry name" value="Aminotransferase_I/II_large"/>
</dbReference>
<dbReference type="AlphaFoldDB" id="A0A8J2Z082"/>
<evidence type="ECO:0000256" key="3">
    <source>
        <dbReference type="ARBA" id="ARBA00022898"/>
    </source>
</evidence>
<dbReference type="EMBL" id="BMJQ01000020">
    <property type="protein sequence ID" value="GGF43770.1"/>
    <property type="molecule type" value="Genomic_DNA"/>
</dbReference>
<evidence type="ECO:0000259" key="6">
    <source>
        <dbReference type="Pfam" id="PF00155"/>
    </source>
</evidence>
<comment type="cofactor">
    <cofactor evidence="1">
        <name>pyridoxal 5'-phosphate</name>
        <dbReference type="ChEBI" id="CHEBI:597326"/>
    </cofactor>
</comment>
<dbReference type="SUPFAM" id="SSF53383">
    <property type="entry name" value="PLP-dependent transferases"/>
    <property type="match status" value="1"/>
</dbReference>
<organism evidence="7 8">
    <name type="scientific">Aliidongia dinghuensis</name>
    <dbReference type="NCBI Taxonomy" id="1867774"/>
    <lineage>
        <taxon>Bacteria</taxon>
        <taxon>Pseudomonadati</taxon>
        <taxon>Pseudomonadota</taxon>
        <taxon>Alphaproteobacteria</taxon>
        <taxon>Rhodospirillales</taxon>
        <taxon>Dongiaceae</taxon>
        <taxon>Aliidongia</taxon>
    </lineage>
</organism>
<dbReference type="InterPro" id="IPR015422">
    <property type="entry name" value="PyrdxlP-dep_Trfase_small"/>
</dbReference>
<dbReference type="RefSeq" id="WP_189051655.1">
    <property type="nucleotide sequence ID" value="NZ_BMJQ01000020.1"/>
</dbReference>
<dbReference type="CDD" id="cd00609">
    <property type="entry name" value="AAT_like"/>
    <property type="match status" value="1"/>
</dbReference>
<evidence type="ECO:0000313" key="7">
    <source>
        <dbReference type="EMBL" id="GGF43770.1"/>
    </source>
</evidence>
<dbReference type="InterPro" id="IPR051798">
    <property type="entry name" value="Class-II_PLP-Dep_Aminotrans"/>
</dbReference>
<proteinExistence type="inferred from homology"/>
<dbReference type="Proteomes" id="UP000646365">
    <property type="component" value="Unassembled WGS sequence"/>
</dbReference>
<reference evidence="7" key="1">
    <citation type="journal article" date="2014" name="Int. J. Syst. Evol. Microbiol.">
        <title>Complete genome sequence of Corynebacterium casei LMG S-19264T (=DSM 44701T), isolated from a smear-ripened cheese.</title>
        <authorList>
            <consortium name="US DOE Joint Genome Institute (JGI-PGF)"/>
            <person name="Walter F."/>
            <person name="Albersmeier A."/>
            <person name="Kalinowski J."/>
            <person name="Ruckert C."/>
        </authorList>
    </citation>
    <scope>NUCLEOTIDE SEQUENCE</scope>
    <source>
        <strain evidence="7">CGMCC 1.15725</strain>
    </source>
</reference>
<dbReference type="GO" id="GO:0030170">
    <property type="term" value="F:pyridoxal phosphate binding"/>
    <property type="evidence" value="ECO:0007669"/>
    <property type="project" value="InterPro"/>
</dbReference>
<protein>
    <recommendedName>
        <fullName evidence="2">cysteine-S-conjugate beta-lyase</fullName>
        <ecNumber evidence="2">4.4.1.13</ecNumber>
    </recommendedName>
</protein>